<evidence type="ECO:0000313" key="9">
    <source>
        <dbReference type="Proteomes" id="UP001205063"/>
    </source>
</evidence>
<dbReference type="Gene3D" id="3.40.1280.10">
    <property type="match status" value="1"/>
</dbReference>
<comment type="catalytic activity">
    <reaction evidence="7">
        <text>pseudouridine(1915) in 23S rRNA + S-adenosyl-L-methionine = N(3)-methylpseudouridine(1915) in 23S rRNA + S-adenosyl-L-homocysteine + H(+)</text>
        <dbReference type="Rhea" id="RHEA:42752"/>
        <dbReference type="Rhea" id="RHEA-COMP:10221"/>
        <dbReference type="Rhea" id="RHEA-COMP:10222"/>
        <dbReference type="ChEBI" id="CHEBI:15378"/>
        <dbReference type="ChEBI" id="CHEBI:57856"/>
        <dbReference type="ChEBI" id="CHEBI:59789"/>
        <dbReference type="ChEBI" id="CHEBI:65314"/>
        <dbReference type="ChEBI" id="CHEBI:74486"/>
        <dbReference type="EC" id="2.1.1.177"/>
    </reaction>
</comment>
<evidence type="ECO:0000256" key="7">
    <source>
        <dbReference type="HAMAP-Rule" id="MF_00658"/>
    </source>
</evidence>
<sequence>MMRVNLLCVGRCKERYLQQGCAEYAKRLQAFCKLNVIELPEERLHDSIDEVIRGEGDRLLAKMSGSYAIALCVEGRQMSSPAFAELLSGLPLSGHSSLDLVIGGSYGLDERVKAACQLRLSVSEMTFPHQLFRVMLLEQLYRAFCIGGNIKYHK</sequence>
<keyword evidence="5 7" id="KW-0949">S-adenosyl-L-methionine</keyword>
<evidence type="ECO:0000256" key="3">
    <source>
        <dbReference type="ARBA" id="ARBA00022603"/>
    </source>
</evidence>
<accession>A0AAW5KH10</accession>
<feature type="binding site" evidence="7">
    <location>
        <position position="71"/>
    </location>
    <ligand>
        <name>S-adenosyl-L-methionine</name>
        <dbReference type="ChEBI" id="CHEBI:59789"/>
    </ligand>
</feature>
<feature type="binding site" evidence="7">
    <location>
        <begin position="122"/>
        <end position="127"/>
    </location>
    <ligand>
        <name>S-adenosyl-L-methionine</name>
        <dbReference type="ChEBI" id="CHEBI:59789"/>
    </ligand>
</feature>
<dbReference type="InterPro" id="IPR029028">
    <property type="entry name" value="Alpha/beta_knot_MTases"/>
</dbReference>
<keyword evidence="4 7" id="KW-0808">Transferase</keyword>
<dbReference type="PANTHER" id="PTHR33603:SF1">
    <property type="entry name" value="RIBOSOMAL RNA LARGE SUBUNIT METHYLTRANSFERASE H"/>
    <property type="match status" value="1"/>
</dbReference>
<dbReference type="InterPro" id="IPR029026">
    <property type="entry name" value="tRNA_m1G_MTases_N"/>
</dbReference>
<dbReference type="Pfam" id="PF02590">
    <property type="entry name" value="SPOUT_MTase"/>
    <property type="match status" value="1"/>
</dbReference>
<reference evidence="8" key="1">
    <citation type="submission" date="2022-06" db="EMBL/GenBank/DDBJ databases">
        <title>Isolation of gut microbiota from human fecal samples.</title>
        <authorList>
            <person name="Pamer E.G."/>
            <person name="Barat B."/>
            <person name="Waligurski E."/>
            <person name="Medina S."/>
            <person name="Paddock L."/>
            <person name="Mostad J."/>
        </authorList>
    </citation>
    <scope>NUCLEOTIDE SEQUENCE</scope>
    <source>
        <strain evidence="8">DFI.7.96</strain>
    </source>
</reference>
<dbReference type="PIRSF" id="PIRSF004505">
    <property type="entry name" value="MT_bac"/>
    <property type="match status" value="1"/>
</dbReference>
<organism evidence="8 9">
    <name type="scientific">Bittarella massiliensis</name>
    <name type="common">ex Durand et al. 2017</name>
    <dbReference type="NCBI Taxonomy" id="1720313"/>
    <lineage>
        <taxon>Bacteria</taxon>
        <taxon>Bacillati</taxon>
        <taxon>Bacillota</taxon>
        <taxon>Clostridia</taxon>
        <taxon>Eubacteriales</taxon>
        <taxon>Oscillospiraceae</taxon>
        <taxon>Bittarella (ex Durand et al. 2017)</taxon>
    </lineage>
</organism>
<keyword evidence="2 7" id="KW-0698">rRNA processing</keyword>
<dbReference type="RefSeq" id="WP_256136263.1">
    <property type="nucleotide sequence ID" value="NZ_JANGAB010000004.1"/>
</dbReference>
<comment type="similarity">
    <text evidence="6 7">Belongs to the RNA methyltransferase RlmH family.</text>
</comment>
<gene>
    <name evidence="7" type="primary">rlmH</name>
    <name evidence="8" type="ORF">NE646_09055</name>
</gene>
<comment type="subunit">
    <text evidence="7">Homodimer.</text>
</comment>
<dbReference type="GO" id="GO:0005737">
    <property type="term" value="C:cytoplasm"/>
    <property type="evidence" value="ECO:0007669"/>
    <property type="project" value="UniProtKB-SubCell"/>
</dbReference>
<dbReference type="CDD" id="cd18081">
    <property type="entry name" value="RlmH-like"/>
    <property type="match status" value="1"/>
</dbReference>
<dbReference type="EMBL" id="JANGAB010000004">
    <property type="protein sequence ID" value="MCQ4949813.1"/>
    <property type="molecule type" value="Genomic_DNA"/>
</dbReference>
<comment type="function">
    <text evidence="7">Specifically methylates the pseudouridine at position 1915 (m3Psi1915) in 23S rRNA.</text>
</comment>
<evidence type="ECO:0000256" key="2">
    <source>
        <dbReference type="ARBA" id="ARBA00022552"/>
    </source>
</evidence>
<dbReference type="EC" id="2.1.1.177" evidence="7"/>
<dbReference type="SUPFAM" id="SSF75217">
    <property type="entry name" value="alpha/beta knot"/>
    <property type="match status" value="1"/>
</dbReference>
<protein>
    <recommendedName>
        <fullName evidence="7">Ribosomal RNA large subunit methyltransferase H</fullName>
        <ecNumber evidence="7">2.1.1.177</ecNumber>
    </recommendedName>
    <alternativeName>
        <fullName evidence="7">23S rRNA (pseudouridine1915-N3)-methyltransferase</fullName>
    </alternativeName>
    <alternativeName>
        <fullName evidence="7">23S rRNA m3Psi1915 methyltransferase</fullName>
    </alternativeName>
    <alternativeName>
        <fullName evidence="7">rRNA (pseudouridine-N3-)-methyltransferase RlmH</fullName>
    </alternativeName>
</protein>
<dbReference type="Proteomes" id="UP001205063">
    <property type="component" value="Unassembled WGS sequence"/>
</dbReference>
<dbReference type="InterPro" id="IPR003742">
    <property type="entry name" value="RlmH-like"/>
</dbReference>
<evidence type="ECO:0000256" key="6">
    <source>
        <dbReference type="ARBA" id="ARBA00038303"/>
    </source>
</evidence>
<keyword evidence="3 7" id="KW-0489">Methyltransferase</keyword>
<comment type="caution">
    <text evidence="8">The sequence shown here is derived from an EMBL/GenBank/DDBJ whole genome shotgun (WGS) entry which is preliminary data.</text>
</comment>
<keyword evidence="1 7" id="KW-0963">Cytoplasm</keyword>
<dbReference type="HAMAP" id="MF_00658">
    <property type="entry name" value="23SrRNA_methyltr_H"/>
    <property type="match status" value="1"/>
</dbReference>
<dbReference type="AlphaFoldDB" id="A0AAW5KH10"/>
<dbReference type="PANTHER" id="PTHR33603">
    <property type="entry name" value="METHYLTRANSFERASE"/>
    <property type="match status" value="1"/>
</dbReference>
<evidence type="ECO:0000256" key="4">
    <source>
        <dbReference type="ARBA" id="ARBA00022679"/>
    </source>
</evidence>
<feature type="binding site" evidence="7">
    <location>
        <position position="103"/>
    </location>
    <ligand>
        <name>S-adenosyl-L-methionine</name>
        <dbReference type="ChEBI" id="CHEBI:59789"/>
    </ligand>
</feature>
<evidence type="ECO:0000313" key="8">
    <source>
        <dbReference type="EMBL" id="MCQ4949813.1"/>
    </source>
</evidence>
<evidence type="ECO:0000256" key="5">
    <source>
        <dbReference type="ARBA" id="ARBA00022691"/>
    </source>
</evidence>
<name>A0AAW5KH10_9FIRM</name>
<dbReference type="GO" id="GO:0070038">
    <property type="term" value="F:rRNA (pseudouridine-N3-)-methyltransferase activity"/>
    <property type="evidence" value="ECO:0007669"/>
    <property type="project" value="UniProtKB-UniRule"/>
</dbReference>
<proteinExistence type="inferred from homology"/>
<comment type="subcellular location">
    <subcellularLocation>
        <location evidence="7">Cytoplasm</location>
    </subcellularLocation>
</comment>
<evidence type="ECO:0000256" key="1">
    <source>
        <dbReference type="ARBA" id="ARBA00022490"/>
    </source>
</evidence>